<protein>
    <submittedName>
        <fullName evidence="1">Uncharacterized protein</fullName>
    </submittedName>
</protein>
<dbReference type="EMBL" id="CP090145">
    <property type="protein sequence ID" value="UOX35533.1"/>
    <property type="molecule type" value="Genomic_DNA"/>
</dbReference>
<evidence type="ECO:0000313" key="2">
    <source>
        <dbReference type="Proteomes" id="UP000830454"/>
    </source>
</evidence>
<reference evidence="1" key="1">
    <citation type="submission" date="2021-12" db="EMBL/GenBank/DDBJ databases">
        <authorList>
            <person name="Cha I.-T."/>
            <person name="Lee K.-E."/>
            <person name="Park S.-J."/>
        </authorList>
    </citation>
    <scope>NUCLEOTIDE SEQUENCE</scope>
    <source>
        <strain evidence="1">YSM-43</strain>
    </source>
</reference>
<dbReference type="Proteomes" id="UP000830454">
    <property type="component" value="Chromosome"/>
</dbReference>
<gene>
    <name evidence="1" type="ORF">LXD69_08415</name>
</gene>
<name>A0ABY4HRM1_9FLAO</name>
<reference evidence="1" key="2">
    <citation type="submission" date="2022-04" db="EMBL/GenBank/DDBJ databases">
        <title>Complete Genome Sequence of Flavobacterium sediminilitoris YSM-43, Isolated from a Tidal Sediment.</title>
        <authorList>
            <person name="Lee P.A."/>
        </authorList>
    </citation>
    <scope>NUCLEOTIDE SEQUENCE</scope>
    <source>
        <strain evidence="1">YSM-43</strain>
    </source>
</reference>
<proteinExistence type="predicted"/>
<evidence type="ECO:0000313" key="1">
    <source>
        <dbReference type="EMBL" id="UOX35533.1"/>
    </source>
</evidence>
<keyword evidence="2" id="KW-1185">Reference proteome</keyword>
<dbReference type="RefSeq" id="WP_246918767.1">
    <property type="nucleotide sequence ID" value="NZ_CP090145.1"/>
</dbReference>
<accession>A0ABY4HRM1</accession>
<organism evidence="1 2">
    <name type="scientific">Flavobacterium sediminilitoris</name>
    <dbReference type="NCBI Taxonomy" id="2024526"/>
    <lineage>
        <taxon>Bacteria</taxon>
        <taxon>Pseudomonadati</taxon>
        <taxon>Bacteroidota</taxon>
        <taxon>Flavobacteriia</taxon>
        <taxon>Flavobacteriales</taxon>
        <taxon>Flavobacteriaceae</taxon>
        <taxon>Flavobacterium</taxon>
    </lineage>
</organism>
<sequence>MKKIVFTLIIISFFSCNKAKESMQDAVTGAVEKTIENQTGTQVELPDAEDMDNNAGFVNYKSEKKIYLKGDEKMQATVIFQKDNDYLAIALQLTGEKGKSFIATINHISESFSLPLKGKFAVSNRYDGINPSATIMFMDVSENGMMTSELPYEGEITITKLTKDAVEFKIEGKGGDPSDVDSPSNWKAISGNGKITNPIILSYGIDKNNVLK</sequence>
<dbReference type="PROSITE" id="PS51257">
    <property type="entry name" value="PROKAR_LIPOPROTEIN"/>
    <property type="match status" value="1"/>
</dbReference>